<proteinExistence type="predicted"/>
<feature type="transmembrane region" description="Helical" evidence="2">
    <location>
        <begin position="355"/>
        <end position="378"/>
    </location>
</feature>
<protein>
    <submittedName>
        <fullName evidence="3">Uncharacterized protein</fullName>
    </submittedName>
</protein>
<dbReference type="InParanoid" id="A0A369JE82"/>
<dbReference type="Proteomes" id="UP000076154">
    <property type="component" value="Unassembled WGS sequence"/>
</dbReference>
<feature type="transmembrane region" description="Helical" evidence="2">
    <location>
        <begin position="286"/>
        <end position="306"/>
    </location>
</feature>
<keyword evidence="4" id="KW-1185">Reference proteome</keyword>
<dbReference type="AlphaFoldDB" id="A0A369JE82"/>
<name>A0A369JE82_HYPMA</name>
<dbReference type="EMBL" id="LUEZ02000107">
    <property type="protein sequence ID" value="RDB18003.1"/>
    <property type="molecule type" value="Genomic_DNA"/>
</dbReference>
<keyword evidence="2" id="KW-0472">Membrane</keyword>
<keyword evidence="2" id="KW-0812">Transmembrane</keyword>
<evidence type="ECO:0000256" key="1">
    <source>
        <dbReference type="SAM" id="MobiDB-lite"/>
    </source>
</evidence>
<keyword evidence="2" id="KW-1133">Transmembrane helix</keyword>
<feature type="region of interest" description="Disordered" evidence="1">
    <location>
        <begin position="384"/>
        <end position="423"/>
    </location>
</feature>
<evidence type="ECO:0000256" key="2">
    <source>
        <dbReference type="SAM" id="Phobius"/>
    </source>
</evidence>
<feature type="compositionally biased region" description="Basic and acidic residues" evidence="1">
    <location>
        <begin position="384"/>
        <end position="395"/>
    </location>
</feature>
<dbReference type="STRING" id="39966.A0A369JE82"/>
<evidence type="ECO:0000313" key="4">
    <source>
        <dbReference type="Proteomes" id="UP000076154"/>
    </source>
</evidence>
<feature type="compositionally biased region" description="Pro residues" evidence="1">
    <location>
        <begin position="402"/>
        <end position="417"/>
    </location>
</feature>
<sequence length="479" mass="53306">MPSIRLPTFFRPRRSFHRLRSFHLSPAEAAAQLNRTTAAVEARPQMPVKENVHYPRNATIPLRGPVITKLALVVSLVFIFSISFSFIGANVDERYFELLLKRATETSPGVVLIGENVDVDIDEPSITIRWSILACGDEFVLPGSAGNHGSKGCGLPAQPLHIFVDSNPVPSATYDPLQIPFNRDTGSRRSIQNLVQFDSDHVLDVHSARLYPFDTYLLSSTLRAASFTNSTVPLRRIATIDTTPSFNIQTTDTESYSTPANNNNSTQTFASRDIDMRVSRPASARIFTLLLFAFSWILAHATIGLVLISRRTTRVKDVLKHLLSAGAILVVLPQLRNSMPDAPGLDGVLIDTIGFFPQMIITGFSVIALLVLVLGLELDIPHHTSHRQTEQEQKQKQKQKLSPPPSPTHWPRPPPTPTENSTSFEVSQYDMHRVAKHLQGEYVFPPVQITYAPDRDVVVTSHRRAKTLSRVTEASKWSD</sequence>
<accession>A0A369JE82</accession>
<comment type="caution">
    <text evidence="3">The sequence shown here is derived from an EMBL/GenBank/DDBJ whole genome shotgun (WGS) entry which is preliminary data.</text>
</comment>
<organism evidence="3 4">
    <name type="scientific">Hypsizygus marmoreus</name>
    <name type="common">White beech mushroom</name>
    <name type="synonym">Agaricus marmoreus</name>
    <dbReference type="NCBI Taxonomy" id="39966"/>
    <lineage>
        <taxon>Eukaryota</taxon>
        <taxon>Fungi</taxon>
        <taxon>Dikarya</taxon>
        <taxon>Basidiomycota</taxon>
        <taxon>Agaricomycotina</taxon>
        <taxon>Agaricomycetes</taxon>
        <taxon>Agaricomycetidae</taxon>
        <taxon>Agaricales</taxon>
        <taxon>Tricholomatineae</taxon>
        <taxon>Lyophyllaceae</taxon>
        <taxon>Hypsizygus</taxon>
    </lineage>
</organism>
<evidence type="ECO:0000313" key="3">
    <source>
        <dbReference type="EMBL" id="RDB18003.1"/>
    </source>
</evidence>
<reference evidence="3" key="1">
    <citation type="submission" date="2018-04" db="EMBL/GenBank/DDBJ databases">
        <title>Whole genome sequencing of Hypsizygus marmoreus.</title>
        <authorList>
            <person name="Choi I.-G."/>
            <person name="Min B."/>
            <person name="Kim J.-G."/>
            <person name="Kim S."/>
            <person name="Oh Y.-L."/>
            <person name="Kong W.-S."/>
            <person name="Park H."/>
            <person name="Jeong J."/>
            <person name="Song E.-S."/>
        </authorList>
    </citation>
    <scope>NUCLEOTIDE SEQUENCE [LARGE SCALE GENOMIC DNA]</scope>
    <source>
        <strain evidence="3">51987-8</strain>
    </source>
</reference>
<feature type="transmembrane region" description="Helical" evidence="2">
    <location>
        <begin position="70"/>
        <end position="89"/>
    </location>
</feature>
<dbReference type="OrthoDB" id="2117972at2759"/>
<gene>
    <name evidence="3" type="ORF">Hypma_000763</name>
</gene>